<feature type="compositionally biased region" description="Basic and acidic residues" evidence="1">
    <location>
        <begin position="39"/>
        <end position="50"/>
    </location>
</feature>
<evidence type="ECO:0000313" key="3">
    <source>
        <dbReference type="Proteomes" id="UP000252081"/>
    </source>
</evidence>
<comment type="caution">
    <text evidence="2">The sequence shown here is derived from an EMBL/GenBank/DDBJ whole genome shotgun (WGS) entry which is preliminary data.</text>
</comment>
<name>A0A366LD58_9SPHI</name>
<sequence>MEQNKKQDPSDDNIPDPDDIRERFPIEDDSDTLEPFDDQSEHREINADDPKDMAFWATQFQISHEELHAAMALTGNSVRAIKKYLSI</sequence>
<keyword evidence="3" id="KW-1185">Reference proteome</keyword>
<organism evidence="2 3">
    <name type="scientific">Pedobacter miscanthi</name>
    <dbReference type="NCBI Taxonomy" id="2259170"/>
    <lineage>
        <taxon>Bacteria</taxon>
        <taxon>Pseudomonadati</taxon>
        <taxon>Bacteroidota</taxon>
        <taxon>Sphingobacteriia</taxon>
        <taxon>Sphingobacteriales</taxon>
        <taxon>Sphingobacteriaceae</taxon>
        <taxon>Pedobacter</taxon>
    </lineage>
</organism>
<dbReference type="Pfam" id="PF12244">
    <property type="entry name" value="DUF3606"/>
    <property type="match status" value="1"/>
</dbReference>
<reference evidence="2 3" key="1">
    <citation type="submission" date="2018-07" db="EMBL/GenBank/DDBJ databases">
        <title>A draft genome of a endophytic bacteria, a new species of Pedobacter.</title>
        <authorList>
            <person name="Zhang Z.D."/>
            <person name="Chen Z.J."/>
        </authorList>
    </citation>
    <scope>NUCLEOTIDE SEQUENCE [LARGE SCALE GENOMIC DNA]</scope>
    <source>
        <strain evidence="2 3">RS10</strain>
    </source>
</reference>
<dbReference type="Proteomes" id="UP000252081">
    <property type="component" value="Unassembled WGS sequence"/>
</dbReference>
<protein>
    <recommendedName>
        <fullName evidence="4">DUF3606 domain-containing protein</fullName>
    </recommendedName>
</protein>
<feature type="compositionally biased region" description="Acidic residues" evidence="1">
    <location>
        <begin position="27"/>
        <end position="38"/>
    </location>
</feature>
<dbReference type="EMBL" id="QNQU01000001">
    <property type="protein sequence ID" value="RBQ11825.1"/>
    <property type="molecule type" value="Genomic_DNA"/>
</dbReference>
<gene>
    <name evidence="2" type="ORF">DRW42_00680</name>
</gene>
<dbReference type="AlphaFoldDB" id="A0A366LD58"/>
<proteinExistence type="predicted"/>
<dbReference type="RefSeq" id="WP_113946904.1">
    <property type="nucleotide sequence ID" value="NZ_QNQU01000001.1"/>
</dbReference>
<dbReference type="OrthoDB" id="770681at2"/>
<feature type="region of interest" description="Disordered" evidence="1">
    <location>
        <begin position="1"/>
        <end position="50"/>
    </location>
</feature>
<accession>A0A366LD58</accession>
<evidence type="ECO:0008006" key="4">
    <source>
        <dbReference type="Google" id="ProtNLM"/>
    </source>
</evidence>
<evidence type="ECO:0000313" key="2">
    <source>
        <dbReference type="EMBL" id="RBQ11825.1"/>
    </source>
</evidence>
<evidence type="ECO:0000256" key="1">
    <source>
        <dbReference type="SAM" id="MobiDB-lite"/>
    </source>
</evidence>
<dbReference type="InterPro" id="IPR022037">
    <property type="entry name" value="DUF3606"/>
</dbReference>